<protein>
    <submittedName>
        <fullName evidence="1">Uncharacterized protein</fullName>
    </submittedName>
</protein>
<dbReference type="RefSeq" id="XP_062678345.1">
    <property type="nucleotide sequence ID" value="XM_062827283.1"/>
</dbReference>
<keyword evidence="2" id="KW-1185">Reference proteome</keyword>
<accession>A0AAE0J8R6</accession>
<organism evidence="1 2">
    <name type="scientific">Neurospora tetraspora</name>
    <dbReference type="NCBI Taxonomy" id="94610"/>
    <lineage>
        <taxon>Eukaryota</taxon>
        <taxon>Fungi</taxon>
        <taxon>Dikarya</taxon>
        <taxon>Ascomycota</taxon>
        <taxon>Pezizomycotina</taxon>
        <taxon>Sordariomycetes</taxon>
        <taxon>Sordariomycetidae</taxon>
        <taxon>Sordariales</taxon>
        <taxon>Sordariaceae</taxon>
        <taxon>Neurospora</taxon>
    </lineage>
</organism>
<reference evidence="1" key="2">
    <citation type="submission" date="2023-06" db="EMBL/GenBank/DDBJ databases">
        <authorList>
            <consortium name="Lawrence Berkeley National Laboratory"/>
            <person name="Haridas S."/>
            <person name="Hensen N."/>
            <person name="Bonometti L."/>
            <person name="Westerberg I."/>
            <person name="Brannstrom I.O."/>
            <person name="Guillou S."/>
            <person name="Cros-Aarteil S."/>
            <person name="Calhoun S."/>
            <person name="Kuo A."/>
            <person name="Mondo S."/>
            <person name="Pangilinan J."/>
            <person name="Riley R."/>
            <person name="Labutti K."/>
            <person name="Andreopoulos B."/>
            <person name="Lipzen A."/>
            <person name="Chen C."/>
            <person name="Yanf M."/>
            <person name="Daum C."/>
            <person name="Ng V."/>
            <person name="Clum A."/>
            <person name="Steindorff A."/>
            <person name="Ohm R."/>
            <person name="Martin F."/>
            <person name="Silar P."/>
            <person name="Natvig D."/>
            <person name="Lalanne C."/>
            <person name="Gautier V."/>
            <person name="Ament-Velasquez S.L."/>
            <person name="Kruys A."/>
            <person name="Hutchinson M.I."/>
            <person name="Powell A.J."/>
            <person name="Barry K."/>
            <person name="Miller A.N."/>
            <person name="Grigoriev I.V."/>
            <person name="Debuchy R."/>
            <person name="Gladieux P."/>
            <person name="Thoren M.H."/>
            <person name="Johannesson H."/>
        </authorList>
    </citation>
    <scope>NUCLEOTIDE SEQUENCE</scope>
    <source>
        <strain evidence="1">CBS 560.94</strain>
    </source>
</reference>
<sequence length="108" mass="12244">MDASGTALSDDGSLNNKVHALSQWSPMWQEGGRKTGYEIDLHSNNMIENVMKEAGFVNIVSKDYKVSVSLWSKDKKLYEVGLYFVMNHYKHKSISLGIRTTVVVAKRY</sequence>
<dbReference type="GeneID" id="87864437"/>
<evidence type="ECO:0000313" key="2">
    <source>
        <dbReference type="Proteomes" id="UP001278500"/>
    </source>
</evidence>
<proteinExistence type="predicted"/>
<name>A0AAE0J8R6_9PEZI</name>
<dbReference type="EMBL" id="JAUEPP010000007">
    <property type="protein sequence ID" value="KAK3338985.1"/>
    <property type="molecule type" value="Genomic_DNA"/>
</dbReference>
<evidence type="ECO:0000313" key="1">
    <source>
        <dbReference type="EMBL" id="KAK3338985.1"/>
    </source>
</evidence>
<comment type="caution">
    <text evidence="1">The sequence shown here is derived from an EMBL/GenBank/DDBJ whole genome shotgun (WGS) entry which is preliminary data.</text>
</comment>
<dbReference type="AlphaFoldDB" id="A0AAE0J8R6"/>
<reference evidence="1" key="1">
    <citation type="journal article" date="2023" name="Mol. Phylogenet. Evol.">
        <title>Genome-scale phylogeny and comparative genomics of the fungal order Sordariales.</title>
        <authorList>
            <person name="Hensen N."/>
            <person name="Bonometti L."/>
            <person name="Westerberg I."/>
            <person name="Brannstrom I.O."/>
            <person name="Guillou S."/>
            <person name="Cros-Aarteil S."/>
            <person name="Calhoun S."/>
            <person name="Haridas S."/>
            <person name="Kuo A."/>
            <person name="Mondo S."/>
            <person name="Pangilinan J."/>
            <person name="Riley R."/>
            <person name="LaButti K."/>
            <person name="Andreopoulos B."/>
            <person name="Lipzen A."/>
            <person name="Chen C."/>
            <person name="Yan M."/>
            <person name="Daum C."/>
            <person name="Ng V."/>
            <person name="Clum A."/>
            <person name="Steindorff A."/>
            <person name="Ohm R.A."/>
            <person name="Martin F."/>
            <person name="Silar P."/>
            <person name="Natvig D.O."/>
            <person name="Lalanne C."/>
            <person name="Gautier V."/>
            <person name="Ament-Velasquez S.L."/>
            <person name="Kruys A."/>
            <person name="Hutchinson M.I."/>
            <person name="Powell A.J."/>
            <person name="Barry K."/>
            <person name="Miller A.N."/>
            <person name="Grigoriev I.V."/>
            <person name="Debuchy R."/>
            <person name="Gladieux P."/>
            <person name="Hiltunen Thoren M."/>
            <person name="Johannesson H."/>
        </authorList>
    </citation>
    <scope>NUCLEOTIDE SEQUENCE</scope>
    <source>
        <strain evidence="1">CBS 560.94</strain>
    </source>
</reference>
<gene>
    <name evidence="1" type="ORF">B0H65DRAFT_475053</name>
</gene>
<dbReference type="Proteomes" id="UP001278500">
    <property type="component" value="Unassembled WGS sequence"/>
</dbReference>